<organism evidence="4 5">
    <name type="scientific">Nonomuraea wenchangensis</name>
    <dbReference type="NCBI Taxonomy" id="568860"/>
    <lineage>
        <taxon>Bacteria</taxon>
        <taxon>Bacillati</taxon>
        <taxon>Actinomycetota</taxon>
        <taxon>Actinomycetes</taxon>
        <taxon>Streptosporangiales</taxon>
        <taxon>Streptosporangiaceae</taxon>
        <taxon>Nonomuraea</taxon>
    </lineage>
</organism>
<feature type="compositionally biased region" description="Pro residues" evidence="1">
    <location>
        <begin position="224"/>
        <end position="233"/>
    </location>
</feature>
<evidence type="ECO:0000313" key="4">
    <source>
        <dbReference type="EMBL" id="SET21418.1"/>
    </source>
</evidence>
<keyword evidence="5" id="KW-1185">Reference proteome</keyword>
<dbReference type="STRING" id="568860.SAMN05421811_102397"/>
<protein>
    <recommendedName>
        <fullName evidence="3">DUF2510 domain-containing protein</fullName>
    </recommendedName>
</protein>
<feature type="region of interest" description="Disordered" evidence="1">
    <location>
        <begin position="160"/>
        <end position="238"/>
    </location>
</feature>
<feature type="compositionally biased region" description="Polar residues" evidence="1">
    <location>
        <begin position="84"/>
        <end position="111"/>
    </location>
</feature>
<dbReference type="PRINTS" id="PR01217">
    <property type="entry name" value="PRICHEXTENSN"/>
</dbReference>
<feature type="compositionally biased region" description="Pro residues" evidence="1">
    <location>
        <begin position="176"/>
        <end position="199"/>
    </location>
</feature>
<reference evidence="4 5" key="1">
    <citation type="submission" date="2016-10" db="EMBL/GenBank/DDBJ databases">
        <authorList>
            <person name="de Groot N.N."/>
        </authorList>
    </citation>
    <scope>NUCLEOTIDE SEQUENCE [LARGE SCALE GENOMIC DNA]</scope>
    <source>
        <strain evidence="4 5">CGMCC 4.5598</strain>
    </source>
</reference>
<keyword evidence="2" id="KW-0472">Membrane</keyword>
<proteinExistence type="predicted"/>
<feature type="transmembrane region" description="Helical" evidence="2">
    <location>
        <begin position="136"/>
        <end position="158"/>
    </location>
</feature>
<dbReference type="Proteomes" id="UP000199361">
    <property type="component" value="Unassembled WGS sequence"/>
</dbReference>
<dbReference type="InterPro" id="IPR018929">
    <property type="entry name" value="DUF2510"/>
</dbReference>
<keyword evidence="2" id="KW-0812">Transmembrane</keyword>
<gene>
    <name evidence="4" type="ORF">SAMN05421811_102397</name>
</gene>
<evidence type="ECO:0000259" key="3">
    <source>
        <dbReference type="Pfam" id="PF10708"/>
    </source>
</evidence>
<dbReference type="EMBL" id="FOHX01000002">
    <property type="protein sequence ID" value="SET21418.1"/>
    <property type="molecule type" value="Genomic_DNA"/>
</dbReference>
<name>A0A1I0CP37_9ACTN</name>
<evidence type="ECO:0000313" key="5">
    <source>
        <dbReference type="Proteomes" id="UP000199361"/>
    </source>
</evidence>
<feature type="region of interest" description="Disordered" evidence="1">
    <location>
        <begin position="50"/>
        <end position="131"/>
    </location>
</feature>
<feature type="domain" description="DUF2510" evidence="3">
    <location>
        <begin position="25"/>
        <end position="57"/>
    </location>
</feature>
<dbReference type="Pfam" id="PF10708">
    <property type="entry name" value="DUF2510"/>
    <property type="match status" value="1"/>
</dbReference>
<accession>A0A1I0CP37</accession>
<evidence type="ECO:0000256" key="1">
    <source>
        <dbReference type="SAM" id="MobiDB-lite"/>
    </source>
</evidence>
<evidence type="ECO:0000256" key="2">
    <source>
        <dbReference type="SAM" id="Phobius"/>
    </source>
</evidence>
<dbReference type="AlphaFoldDB" id="A0A1I0CP37"/>
<sequence length="377" mass="40428">MLTRPACIPERFLTNLANMTTQTPAGWYPDPYGEPKLRWWDGSQWTDATHVQEQGPAPQSQPHPQPQQPASGPQQQARPDWSVTPANPTSQYGGPTYGQSAYGQPTPTQPHWSPGGSPQGPGGYGPPPKQGNPMPWVFGGLAALVVVALLVAGGIFLVNRGDTGALSTPGDTYVPPEQPTQEPPSEQPSPDQASPPPQPADGRIADTRTGISYEVPEGWSVPPQLNPDNPPPTRQLWSSSVEKTSHDNYDGKGGTWVGNVSTGVLNELYPYTGASGLRATAQAVFMDFAQFYSVAHETKIAADKAIKIGDREGWLLQFELDFTKASEENGYKWKKETGAIVLMDRGANEQPALLYVSVPDNLGTDVVGKVVGSLKPA</sequence>
<keyword evidence="2" id="KW-1133">Transmembrane helix</keyword>